<comment type="caution">
    <text evidence="10">The sequence shown here is derived from an EMBL/GenBank/DDBJ whole genome shotgun (WGS) entry which is preliminary data.</text>
</comment>
<dbReference type="Pfam" id="PF09822">
    <property type="entry name" value="ABC_transp_aux"/>
    <property type="match status" value="1"/>
</dbReference>
<dbReference type="EMBL" id="JAMZFT010000002">
    <property type="protein sequence ID" value="MCP1336627.1"/>
    <property type="molecule type" value="Genomic_DNA"/>
</dbReference>
<dbReference type="InterPro" id="IPR019196">
    <property type="entry name" value="ABC_transp_unknown"/>
</dbReference>
<dbReference type="PANTHER" id="PTHR30294">
    <property type="entry name" value="MEMBRANE COMPONENT OF ABC TRANSPORTER YHHJ-RELATED"/>
    <property type="match status" value="1"/>
</dbReference>
<keyword evidence="5 7" id="KW-0472">Membrane</keyword>
<keyword evidence="11" id="KW-1185">Reference proteome</keyword>
<feature type="transmembrane region" description="Helical" evidence="7">
    <location>
        <begin position="147"/>
        <end position="165"/>
    </location>
</feature>
<feature type="transmembrane region" description="Helical" evidence="7">
    <location>
        <begin position="269"/>
        <end position="291"/>
    </location>
</feature>
<proteinExistence type="predicted"/>
<dbReference type="InterPro" id="IPR051449">
    <property type="entry name" value="ABC-2_transporter_component"/>
</dbReference>
<keyword evidence="3 7" id="KW-0812">Transmembrane</keyword>
<feature type="coiled-coil region" evidence="6">
    <location>
        <begin position="768"/>
        <end position="795"/>
    </location>
</feature>
<evidence type="ECO:0000256" key="6">
    <source>
        <dbReference type="SAM" id="Coils"/>
    </source>
</evidence>
<reference evidence="10" key="1">
    <citation type="submission" date="2022-06" db="EMBL/GenBank/DDBJ databases">
        <title>Isolation and Genomics of Futiania mangrovii gen. nov., sp. nov., a Rare and Metabolically-versatile member in the Class Alphaproteobacteria.</title>
        <authorList>
            <person name="Liu L."/>
            <person name="Huang W.-C."/>
            <person name="Pan J."/>
            <person name="Li J."/>
            <person name="Huang Y."/>
            <person name="Du H."/>
            <person name="Liu Y."/>
            <person name="Li M."/>
        </authorList>
    </citation>
    <scope>NUCLEOTIDE SEQUENCE</scope>
    <source>
        <strain evidence="10">FT118</strain>
    </source>
</reference>
<accession>A0A9J6PFP7</accession>
<feature type="domain" description="DUF7088" evidence="9">
    <location>
        <begin position="302"/>
        <end position="397"/>
    </location>
</feature>
<evidence type="ECO:0000256" key="5">
    <source>
        <dbReference type="ARBA" id="ARBA00023136"/>
    </source>
</evidence>
<sequence>MTRRGPAVASLGGSAWRSGFAAVFLREAAAIFGAPLAVLFAVVFVFFAAALSFHATGLLDRGEATLDPFFATHPYLHMVLMPALAMRAWAEERRSGSAELLLTLPLPLWAAVGAKFLATWVFAATMLAATTPVWATVAWLGNPDHGVVLAGYLASLLMAGAYLAIGHLASALTASQVVAFVAAVAAGALLTAAGLPLVLEPAAAVLPGRALAALADLSILGHFTAILRGVLEARDAVYFLTVIGGGLAATAIVVAGWRTGGAPFARVRTAAALILVAVTVIALNVAASGFLRHARIDLTAEGAWTLGAPARTILSRLQEPVSLRFYRTPETLREAPELAGFARRVEDLLREIAHAADGKVVLDILDPAPFSEMEDRAVADGMRAVGAGDGRRVYFGLAGANTVDGRAAIPFFLTERAKLLEYDLLQMIDGLDRVVKPRVGVLSSLPLATGPGGPGAALRGEAQPFPIWSELASYFDLEILNSELEIVPPSIGVLLILHPPVLSEGPGGAVARFLADGGKAVILLDPFSELVAAPDALGRRLPGVAAASHLPDVLASWGVAMDRSRVVADPGRAARVAGLGPGGEGGFYPVWLTLGTEDMASSDPVASQLARIVLASAGAIDVSGLVPGLIPEPVLVSSPAAVTIPISALREPQAALAAVRAADNRGQRMLAVRLSGRFPLPDGEAAGSDPRPGSVLLIGDIDLADARLWRQPSARFGARASVPSSDNAAFLVNAVDHMLGSTDLLALRGRTVTDRRFTRIEEMRRAAAREMQAEESALAQRLKDAEARLAETEADGPLALAGSRRQTEIEALRADVAASRAALRAVRHRYDAAIATLKLRLMLLNMVAAPLLAALVLLAGAAIGRALARAWRAGRIAG</sequence>
<evidence type="ECO:0000256" key="2">
    <source>
        <dbReference type="ARBA" id="ARBA00022475"/>
    </source>
</evidence>
<evidence type="ECO:0000256" key="7">
    <source>
        <dbReference type="SAM" id="Phobius"/>
    </source>
</evidence>
<evidence type="ECO:0000256" key="3">
    <source>
        <dbReference type="ARBA" id="ARBA00022692"/>
    </source>
</evidence>
<comment type="subcellular location">
    <subcellularLocation>
        <location evidence="1">Cell membrane</location>
        <topology evidence="1">Multi-pass membrane protein</topology>
    </subcellularLocation>
</comment>
<evidence type="ECO:0000313" key="11">
    <source>
        <dbReference type="Proteomes" id="UP001055804"/>
    </source>
</evidence>
<gene>
    <name evidence="10" type="ORF">NJQ99_09435</name>
</gene>
<dbReference type="RefSeq" id="WP_269332579.1">
    <property type="nucleotide sequence ID" value="NZ_JAMZFT010000002.1"/>
</dbReference>
<dbReference type="Pfam" id="PF23357">
    <property type="entry name" value="DUF7088"/>
    <property type="match status" value="1"/>
</dbReference>
<feature type="transmembrane region" description="Helical" evidence="7">
    <location>
        <begin position="237"/>
        <end position="257"/>
    </location>
</feature>
<evidence type="ECO:0000256" key="4">
    <source>
        <dbReference type="ARBA" id="ARBA00022989"/>
    </source>
</evidence>
<dbReference type="Proteomes" id="UP001055804">
    <property type="component" value="Unassembled WGS sequence"/>
</dbReference>
<evidence type="ECO:0000259" key="8">
    <source>
        <dbReference type="Pfam" id="PF09822"/>
    </source>
</evidence>
<keyword evidence="4 7" id="KW-1133">Transmembrane helix</keyword>
<keyword evidence="6" id="KW-0175">Coiled coil</keyword>
<organism evidence="10 11">
    <name type="scientific">Futiania mangrovi</name>
    <dbReference type="NCBI Taxonomy" id="2959716"/>
    <lineage>
        <taxon>Bacteria</taxon>
        <taxon>Pseudomonadati</taxon>
        <taxon>Pseudomonadota</taxon>
        <taxon>Alphaproteobacteria</taxon>
        <taxon>Futianiales</taxon>
        <taxon>Futianiaceae</taxon>
        <taxon>Futiania</taxon>
    </lineage>
</organism>
<evidence type="ECO:0000259" key="9">
    <source>
        <dbReference type="Pfam" id="PF23357"/>
    </source>
</evidence>
<feature type="transmembrane region" description="Helical" evidence="7">
    <location>
        <begin position="847"/>
        <end position="868"/>
    </location>
</feature>
<feature type="transmembrane region" description="Helical" evidence="7">
    <location>
        <begin position="177"/>
        <end position="199"/>
    </location>
</feature>
<dbReference type="GO" id="GO:0005886">
    <property type="term" value="C:plasma membrane"/>
    <property type="evidence" value="ECO:0007669"/>
    <property type="project" value="UniProtKB-SubCell"/>
</dbReference>
<keyword evidence="2" id="KW-1003">Cell membrane</keyword>
<evidence type="ECO:0000256" key="1">
    <source>
        <dbReference type="ARBA" id="ARBA00004651"/>
    </source>
</evidence>
<name>A0A9J6PFP7_9PROT</name>
<dbReference type="PANTHER" id="PTHR30294:SF29">
    <property type="entry name" value="MULTIDRUG ABC TRANSPORTER PERMEASE YBHS-RELATED"/>
    <property type="match status" value="1"/>
</dbReference>
<feature type="transmembrane region" description="Helical" evidence="7">
    <location>
        <begin position="31"/>
        <end position="53"/>
    </location>
</feature>
<feature type="domain" description="ABC-type uncharacterised transport system" evidence="8">
    <location>
        <begin position="436"/>
        <end position="734"/>
    </location>
</feature>
<feature type="transmembrane region" description="Helical" evidence="7">
    <location>
        <begin position="110"/>
        <end position="135"/>
    </location>
</feature>
<evidence type="ECO:0000313" key="10">
    <source>
        <dbReference type="EMBL" id="MCP1336627.1"/>
    </source>
</evidence>
<dbReference type="AlphaFoldDB" id="A0A9J6PFP7"/>
<dbReference type="InterPro" id="IPR055396">
    <property type="entry name" value="DUF7088"/>
</dbReference>
<protein>
    <submittedName>
        <fullName evidence="10">GldG family protein</fullName>
    </submittedName>
</protein>